<evidence type="ECO:0000259" key="1">
    <source>
        <dbReference type="Pfam" id="PF07463"/>
    </source>
</evidence>
<dbReference type="GO" id="GO:0016788">
    <property type="term" value="F:hydrolase activity, acting on ester bonds"/>
    <property type="evidence" value="ECO:0007669"/>
    <property type="project" value="InterPro"/>
</dbReference>
<comment type="caution">
    <text evidence="2">The sequence shown here is derived from an EMBL/GenBank/DDBJ whole genome shotgun (WGS) entry which is preliminary data.</text>
</comment>
<dbReference type="Proteomes" id="UP000320443">
    <property type="component" value="Unassembled WGS sequence"/>
</dbReference>
<sequence>MAKTNCETCQHDDEIWKDIPGYEGKYQVSSRGRVKSMSRVLVDSLGRKRKWKERILKPGDNGNGYEHVQLGLGHSRLVHSLVLEAFVGQRKSGDDACHNDGNRKHNCLVNLRWDSRAGNHDDKWKHGTVYQRNRTHCKRGHAYAGENLMWVPGRRERMSRRCKSCEMASRRIKEKPELKPLRDQIANEYYQRLDISRNRENNPKGEVI</sequence>
<dbReference type="SUPFAM" id="SSF54060">
    <property type="entry name" value="His-Me finger endonucleases"/>
    <property type="match status" value="1"/>
</dbReference>
<dbReference type="RefSeq" id="WP_144013320.1">
    <property type="nucleotide sequence ID" value="NZ_VKDK01000006.1"/>
</dbReference>
<dbReference type="InterPro" id="IPR010902">
    <property type="entry name" value="NUMOD4"/>
</dbReference>
<evidence type="ECO:0000313" key="2">
    <source>
        <dbReference type="EMBL" id="TRX62404.1"/>
    </source>
</evidence>
<accession>A0A553FYT2</accession>
<name>A0A553FYT2_9CORY</name>
<dbReference type="EMBL" id="VKDK01000006">
    <property type="protein sequence ID" value="TRX62404.1"/>
    <property type="molecule type" value="Genomic_DNA"/>
</dbReference>
<keyword evidence="3" id="KW-1185">Reference proteome</keyword>
<dbReference type="Gene3D" id="3.90.75.20">
    <property type="match status" value="1"/>
</dbReference>
<reference evidence="2 3" key="1">
    <citation type="submission" date="2019-07" db="EMBL/GenBank/DDBJ databases">
        <title>Draft genome of C. aurimucosum strain 2274.</title>
        <authorList>
            <person name="Pacheco L.G.C."/>
            <person name="Aguiar E.R.G.R."/>
            <person name="Santos C.S."/>
            <person name="Rocha D.J.P.G."/>
            <person name="Sant'Anna L.O."/>
            <person name="Mattos-Guaraldi A.L."/>
            <person name="Santos L.S."/>
        </authorList>
    </citation>
    <scope>NUCLEOTIDE SEQUENCE [LARGE SCALE GENOMIC DNA]</scope>
    <source>
        <strain evidence="2 3">2274</strain>
    </source>
</reference>
<organism evidence="2 3">
    <name type="scientific">Corynebacterium hiratae</name>
    <dbReference type="NCBI Taxonomy" id="3139423"/>
    <lineage>
        <taxon>Bacteria</taxon>
        <taxon>Bacillati</taxon>
        <taxon>Actinomycetota</taxon>
        <taxon>Actinomycetes</taxon>
        <taxon>Mycobacteriales</taxon>
        <taxon>Corynebacteriaceae</taxon>
        <taxon>Corynebacterium</taxon>
    </lineage>
</organism>
<dbReference type="InterPro" id="IPR044925">
    <property type="entry name" value="His-Me_finger_sf"/>
</dbReference>
<feature type="domain" description="NUMOD4" evidence="1">
    <location>
        <begin position="14"/>
        <end position="70"/>
    </location>
</feature>
<proteinExistence type="predicted"/>
<protein>
    <recommendedName>
        <fullName evidence="1">NUMOD4 domain-containing protein</fullName>
    </recommendedName>
</protein>
<dbReference type="Pfam" id="PF07463">
    <property type="entry name" value="NUMOD4"/>
    <property type="match status" value="1"/>
</dbReference>
<gene>
    <name evidence="2" type="ORF">FNY97_05385</name>
</gene>
<evidence type="ECO:0000313" key="3">
    <source>
        <dbReference type="Proteomes" id="UP000320443"/>
    </source>
</evidence>
<dbReference type="AlphaFoldDB" id="A0A553FYT2"/>